<dbReference type="InterPro" id="IPR008780">
    <property type="entry name" value="Plasmodium_Vir"/>
</dbReference>
<dbReference type="AlphaFoldDB" id="A0A1A8X7P2"/>
<name>A0A1A8X7P2_PLAOA</name>
<evidence type="ECO:0000313" key="2">
    <source>
        <dbReference type="EMBL" id="SBT01266.1"/>
    </source>
</evidence>
<sequence>MDANIKDSFFQKLGNSEEFLMNFDLYGIYKKFSQIYDYDEHVDSICNYYMQGNYESIGDIISVCQKIDRILKSSISYVSSDTTYTVNKYCEYLSYFLYEKIEKFSSNNNFFELYNTLNDARALYEFNSNNCNIINFHGKNGKFDKMKELYFRNEILQEIKNKYDRNFIDEKKFCKEYLLESADLYNEIMNNNFCKYDKYYREILNKFSTNFEETKNFLKRNGIEISDVNVLSTIPICESEEKNAPLAEALVSGLHGQQQVMDNPGKVTTDGAPSSTPDTGKNSIPGVVSGILIGTCSLFFIIYKFTPLGSSLHNKIWMTKKKFNLEDKSNELILEAADNESMDLYNSMYNIQYHSSQND</sequence>
<protein>
    <submittedName>
        <fullName evidence="2">PIR Superfamily Protein</fullName>
    </submittedName>
</protein>
<feature type="region of interest" description="Disordered" evidence="1">
    <location>
        <begin position="261"/>
        <end position="281"/>
    </location>
</feature>
<evidence type="ECO:0000313" key="3">
    <source>
        <dbReference type="Proteomes" id="UP000078546"/>
    </source>
</evidence>
<accession>A0A1A8X7P2</accession>
<dbReference type="EMBL" id="FLQV01002400">
    <property type="protein sequence ID" value="SBT01266.1"/>
    <property type="molecule type" value="Genomic_DNA"/>
</dbReference>
<dbReference type="Proteomes" id="UP000078546">
    <property type="component" value="Unassembled WGS sequence"/>
</dbReference>
<gene>
    <name evidence="2" type="ORF">POVCU1_065600</name>
</gene>
<feature type="compositionally biased region" description="Polar residues" evidence="1">
    <location>
        <begin position="271"/>
        <end position="281"/>
    </location>
</feature>
<proteinExistence type="predicted"/>
<reference evidence="3" key="1">
    <citation type="submission" date="2016-05" db="EMBL/GenBank/DDBJ databases">
        <authorList>
            <person name="Naeem Raeece"/>
        </authorList>
    </citation>
    <scope>NUCLEOTIDE SEQUENCE [LARGE SCALE GENOMIC DNA]</scope>
</reference>
<evidence type="ECO:0000256" key="1">
    <source>
        <dbReference type="SAM" id="MobiDB-lite"/>
    </source>
</evidence>
<dbReference type="Pfam" id="PF05795">
    <property type="entry name" value="Plasmodium_Vir"/>
    <property type="match status" value="1"/>
</dbReference>
<organism evidence="2 3">
    <name type="scientific">Plasmodium ovale curtisi</name>
    <dbReference type="NCBI Taxonomy" id="864141"/>
    <lineage>
        <taxon>Eukaryota</taxon>
        <taxon>Sar</taxon>
        <taxon>Alveolata</taxon>
        <taxon>Apicomplexa</taxon>
        <taxon>Aconoidasida</taxon>
        <taxon>Haemosporida</taxon>
        <taxon>Plasmodiidae</taxon>
        <taxon>Plasmodium</taxon>
        <taxon>Plasmodium (Plasmodium)</taxon>
    </lineage>
</organism>